<evidence type="ECO:0000256" key="1">
    <source>
        <dbReference type="SAM" id="MobiDB-lite"/>
    </source>
</evidence>
<feature type="transmembrane region" description="Helical" evidence="2">
    <location>
        <begin position="34"/>
        <end position="51"/>
    </location>
</feature>
<evidence type="ECO:0000256" key="2">
    <source>
        <dbReference type="SAM" id="Phobius"/>
    </source>
</evidence>
<sequence length="145" mass="16207">MAAHGKPKPHAPPPPPPSPPPPPPEAKKSFMRRMFPFLLAANLFVGAYILMRTYQKDSGKKDTETDPTPVEPTSYSATAEKPAEPIAAPIKVLPPISQDDQRQLYKWMLEEKRKIKPRDAAEKKKIDEEKALLKEFIRAGSLPSL</sequence>
<keyword evidence="2" id="KW-0812">Transmembrane</keyword>
<accession>A0A6G1EPX0</accession>
<dbReference type="PANTHER" id="PTHR34364:SF1">
    <property type="entry name" value="WAS_WASL-INTERACTING FAMILY PROTEIN"/>
    <property type="match status" value="1"/>
</dbReference>
<name>A0A6G1EPX0_9ORYZ</name>
<gene>
    <name evidence="3" type="ORF">E2562_027118</name>
</gene>
<dbReference type="PANTHER" id="PTHR34364">
    <property type="entry name" value="WAS/WASL-INTERACTING FAMILY PROTEIN"/>
    <property type="match status" value="1"/>
</dbReference>
<feature type="compositionally biased region" description="Pro residues" evidence="1">
    <location>
        <begin position="10"/>
        <end position="24"/>
    </location>
</feature>
<keyword evidence="2" id="KW-1133">Transmembrane helix</keyword>
<dbReference type="Proteomes" id="UP000479710">
    <property type="component" value="Unassembled WGS sequence"/>
</dbReference>
<organism evidence="3 4">
    <name type="scientific">Oryza meyeriana var. granulata</name>
    <dbReference type="NCBI Taxonomy" id="110450"/>
    <lineage>
        <taxon>Eukaryota</taxon>
        <taxon>Viridiplantae</taxon>
        <taxon>Streptophyta</taxon>
        <taxon>Embryophyta</taxon>
        <taxon>Tracheophyta</taxon>
        <taxon>Spermatophyta</taxon>
        <taxon>Magnoliopsida</taxon>
        <taxon>Liliopsida</taxon>
        <taxon>Poales</taxon>
        <taxon>Poaceae</taxon>
        <taxon>BOP clade</taxon>
        <taxon>Oryzoideae</taxon>
        <taxon>Oryzeae</taxon>
        <taxon>Oryzinae</taxon>
        <taxon>Oryza</taxon>
        <taxon>Oryza meyeriana</taxon>
    </lineage>
</organism>
<evidence type="ECO:0000313" key="4">
    <source>
        <dbReference type="Proteomes" id="UP000479710"/>
    </source>
</evidence>
<dbReference type="AlphaFoldDB" id="A0A6G1EPX0"/>
<protein>
    <submittedName>
        <fullName evidence="3">Uncharacterized protein</fullName>
    </submittedName>
</protein>
<feature type="region of interest" description="Disordered" evidence="1">
    <location>
        <begin position="55"/>
        <end position="90"/>
    </location>
</feature>
<reference evidence="3 4" key="1">
    <citation type="submission" date="2019-11" db="EMBL/GenBank/DDBJ databases">
        <title>Whole genome sequence of Oryza granulata.</title>
        <authorList>
            <person name="Li W."/>
        </authorList>
    </citation>
    <scope>NUCLEOTIDE SEQUENCE [LARGE SCALE GENOMIC DNA]</scope>
    <source>
        <strain evidence="4">cv. Menghai</strain>
        <tissue evidence="3">Leaf</tissue>
    </source>
</reference>
<feature type="region of interest" description="Disordered" evidence="1">
    <location>
        <begin position="1"/>
        <end position="28"/>
    </location>
</feature>
<comment type="caution">
    <text evidence="3">The sequence shown here is derived from an EMBL/GenBank/DDBJ whole genome shotgun (WGS) entry which is preliminary data.</text>
</comment>
<evidence type="ECO:0000313" key="3">
    <source>
        <dbReference type="EMBL" id="KAF0926680.1"/>
    </source>
</evidence>
<keyword evidence="4" id="KW-1185">Reference proteome</keyword>
<dbReference type="OrthoDB" id="1907935at2759"/>
<keyword evidence="2" id="KW-0472">Membrane</keyword>
<proteinExistence type="predicted"/>
<feature type="compositionally biased region" description="Basic and acidic residues" evidence="1">
    <location>
        <begin position="55"/>
        <end position="64"/>
    </location>
</feature>
<dbReference type="EMBL" id="SPHZ02000003">
    <property type="protein sequence ID" value="KAF0926680.1"/>
    <property type="molecule type" value="Genomic_DNA"/>
</dbReference>